<dbReference type="eggNOG" id="KOG1688">
    <property type="taxonomic scope" value="Eukaryota"/>
</dbReference>
<dbReference type="AlphaFoldDB" id="A4SAZ8"/>
<keyword evidence="8" id="KW-1185">Reference proteome</keyword>
<feature type="non-terminal residue" evidence="7">
    <location>
        <position position="1"/>
    </location>
</feature>
<evidence type="ECO:0000256" key="5">
    <source>
        <dbReference type="ARBA" id="ARBA00023136"/>
    </source>
</evidence>
<dbReference type="RefSeq" id="XP_001422689.1">
    <property type="nucleotide sequence ID" value="XM_001422652.1"/>
</dbReference>
<dbReference type="STRING" id="436017.A4SAZ8"/>
<dbReference type="InterPro" id="IPR004932">
    <property type="entry name" value="Rer1"/>
</dbReference>
<dbReference type="OMA" id="GWYVVCY"/>
<feature type="transmembrane region" description="Helical" evidence="6">
    <location>
        <begin position="51"/>
        <end position="68"/>
    </location>
</feature>
<dbReference type="Gramene" id="ABP01006">
    <property type="protein sequence ID" value="ABP01006"/>
    <property type="gene ID" value="OSTLU_7961"/>
</dbReference>
<evidence type="ECO:0000313" key="8">
    <source>
        <dbReference type="Proteomes" id="UP000001568"/>
    </source>
</evidence>
<evidence type="ECO:0000256" key="3">
    <source>
        <dbReference type="ARBA" id="ARBA00022692"/>
    </source>
</evidence>
<dbReference type="HOGENOM" id="CLU_074889_1_0_1"/>
<comment type="subcellular location">
    <subcellularLocation>
        <location evidence="1">Membrane</location>
        <topology evidence="1">Multi-pass membrane protein</topology>
    </subcellularLocation>
</comment>
<dbReference type="PANTHER" id="PTHR10743:SF0">
    <property type="entry name" value="PROTEIN RER1"/>
    <property type="match status" value="1"/>
</dbReference>
<reference evidence="7 8" key="1">
    <citation type="journal article" date="2007" name="Proc. Natl. Acad. Sci. U.S.A.">
        <title>The tiny eukaryote Ostreococcus provides genomic insights into the paradox of plankton speciation.</title>
        <authorList>
            <person name="Palenik B."/>
            <person name="Grimwood J."/>
            <person name="Aerts A."/>
            <person name="Rouze P."/>
            <person name="Salamov A."/>
            <person name="Putnam N."/>
            <person name="Dupont C."/>
            <person name="Jorgensen R."/>
            <person name="Derelle E."/>
            <person name="Rombauts S."/>
            <person name="Zhou K."/>
            <person name="Otillar R."/>
            <person name="Merchant S.S."/>
            <person name="Podell S."/>
            <person name="Gaasterland T."/>
            <person name="Napoli C."/>
            <person name="Gendler K."/>
            <person name="Manuell A."/>
            <person name="Tai V."/>
            <person name="Vallon O."/>
            <person name="Piganeau G."/>
            <person name="Jancek S."/>
            <person name="Heijde M."/>
            <person name="Jabbari K."/>
            <person name="Bowler C."/>
            <person name="Lohr M."/>
            <person name="Robbens S."/>
            <person name="Werner G."/>
            <person name="Dubchak I."/>
            <person name="Pazour G.J."/>
            <person name="Ren Q."/>
            <person name="Paulsen I."/>
            <person name="Delwiche C."/>
            <person name="Schmutz J."/>
            <person name="Rokhsar D."/>
            <person name="Van de Peer Y."/>
            <person name="Moreau H."/>
            <person name="Grigoriev I.V."/>
        </authorList>
    </citation>
    <scope>NUCLEOTIDE SEQUENCE [LARGE SCALE GENOMIC DNA]</scope>
    <source>
        <strain evidence="7 8">CCE9901</strain>
    </source>
</reference>
<gene>
    <name evidence="7" type="ORF">OSTLU_7961</name>
</gene>
<dbReference type="OrthoDB" id="448250at2759"/>
<dbReference type="EMBL" id="CP000600">
    <property type="protein sequence ID" value="ABP01006.1"/>
    <property type="molecule type" value="Genomic_DNA"/>
</dbReference>
<comment type="similarity">
    <text evidence="2">Belongs to the RER1 family.</text>
</comment>
<protein>
    <recommendedName>
        <fullName evidence="9">Protein RER1</fullName>
    </recommendedName>
</protein>
<dbReference type="KEGG" id="olu:OSTLU_7961"/>
<dbReference type="GO" id="GO:0005783">
    <property type="term" value="C:endoplasmic reticulum"/>
    <property type="evidence" value="ECO:0007669"/>
    <property type="project" value="GOC"/>
</dbReference>
<evidence type="ECO:0000256" key="1">
    <source>
        <dbReference type="ARBA" id="ARBA00004141"/>
    </source>
</evidence>
<keyword evidence="5 6" id="KW-0472">Membrane</keyword>
<name>A4SAZ8_OSTLU</name>
<evidence type="ECO:0000256" key="2">
    <source>
        <dbReference type="ARBA" id="ARBA00006070"/>
    </source>
</evidence>
<evidence type="ECO:0008006" key="9">
    <source>
        <dbReference type="Google" id="ProtNLM"/>
    </source>
</evidence>
<evidence type="ECO:0000256" key="6">
    <source>
        <dbReference type="SAM" id="Phobius"/>
    </source>
</evidence>
<accession>A4SAZ8</accession>
<dbReference type="PANTHER" id="PTHR10743">
    <property type="entry name" value="PROTEIN RER1"/>
    <property type="match status" value="1"/>
</dbReference>
<dbReference type="GO" id="GO:0006621">
    <property type="term" value="P:protein retention in ER lumen"/>
    <property type="evidence" value="ECO:0007669"/>
    <property type="project" value="TreeGrafter"/>
</dbReference>
<keyword evidence="3 6" id="KW-0812">Transmembrane</keyword>
<organism evidence="7 8">
    <name type="scientific">Ostreococcus lucimarinus (strain CCE9901)</name>
    <dbReference type="NCBI Taxonomy" id="436017"/>
    <lineage>
        <taxon>Eukaryota</taxon>
        <taxon>Viridiplantae</taxon>
        <taxon>Chlorophyta</taxon>
        <taxon>Mamiellophyceae</taxon>
        <taxon>Mamiellales</taxon>
        <taxon>Bathycoccaceae</taxon>
        <taxon>Ostreococcus</taxon>
    </lineage>
</organism>
<proteinExistence type="inferred from homology"/>
<feature type="transmembrane region" description="Helical" evidence="6">
    <location>
        <begin position="133"/>
        <end position="150"/>
    </location>
</feature>
<dbReference type="GO" id="GO:0006890">
    <property type="term" value="P:retrograde vesicle-mediated transport, Golgi to endoplasmic reticulum"/>
    <property type="evidence" value="ECO:0007669"/>
    <property type="project" value="TreeGrafter"/>
</dbReference>
<evidence type="ECO:0000256" key="4">
    <source>
        <dbReference type="ARBA" id="ARBA00022989"/>
    </source>
</evidence>
<dbReference type="Proteomes" id="UP000001568">
    <property type="component" value="Chromosome 20"/>
</dbReference>
<keyword evidence="4 6" id="KW-1133">Transmembrane helix</keyword>
<evidence type="ECO:0000313" key="7">
    <source>
        <dbReference type="EMBL" id="ABP01006.1"/>
    </source>
</evidence>
<sequence length="179" mass="20574">SPLARAQAKLAQRLQIFLDKSVPKRAERWSAYACVALVYAIRAYFLRGYYIVTYGLGIYNLNLLIGFLSPRNDPESLRASNDGDDGPSLPTSNEQEFKPFVRRLPEFKFWWMSLKSIGTAFAMTFMPMFDIPVFWPILLMYFIMLFFMTMKQQVKHMIKHKYVPFTTGKPKFAGASAGG</sequence>
<dbReference type="GO" id="GO:0000139">
    <property type="term" value="C:Golgi membrane"/>
    <property type="evidence" value="ECO:0007669"/>
    <property type="project" value="TreeGrafter"/>
</dbReference>
<dbReference type="GeneID" id="5006587"/>
<dbReference type="PIRSF" id="PIRSF016013">
    <property type="entry name" value="AtER_Rer1p"/>
    <property type="match status" value="1"/>
</dbReference>
<dbReference type="Pfam" id="PF03248">
    <property type="entry name" value="Rer1"/>
    <property type="match status" value="1"/>
</dbReference>
<feature type="non-terminal residue" evidence="7">
    <location>
        <position position="179"/>
    </location>
</feature>